<dbReference type="RefSeq" id="WP_042205302.1">
    <property type="nucleotide sequence ID" value="NZ_CP009288.1"/>
</dbReference>
<dbReference type="KEGG" id="pdu:PDUR_04935"/>
<evidence type="ECO:0000313" key="2">
    <source>
        <dbReference type="Proteomes" id="UP000029409"/>
    </source>
</evidence>
<dbReference type="Proteomes" id="UP000029409">
    <property type="component" value="Chromosome"/>
</dbReference>
<proteinExistence type="predicted"/>
<accession>A0A089HJZ7</accession>
<reference evidence="1 2" key="1">
    <citation type="submission" date="2014-08" db="EMBL/GenBank/DDBJ databases">
        <title>Comparative genomics of the Paenibacillus odorifer group.</title>
        <authorList>
            <person name="den Bakker H.C."/>
            <person name="Tsai Y.-C."/>
            <person name="Martin N."/>
            <person name="Korlach J."/>
            <person name="Wiedmann M."/>
        </authorList>
    </citation>
    <scope>NUCLEOTIDE SEQUENCE [LARGE SCALE GENOMIC DNA]</scope>
    <source>
        <strain evidence="1 2">DSM 1735</strain>
    </source>
</reference>
<dbReference type="eggNOG" id="COG3501">
    <property type="taxonomic scope" value="Bacteria"/>
</dbReference>
<dbReference type="SUPFAM" id="SSF69279">
    <property type="entry name" value="Phage tail proteins"/>
    <property type="match status" value="1"/>
</dbReference>
<sequence>MSLGYDNIQIHPYERVVLEQLTLTKKINEHTRLYFTGMIPEDVQDSYVESTEKNTVIELSQRDESGGSKPLFSGIPLSVEVKVVRGVYFLEVEAISHTYRMDIKRRTRSFQNTKLTIPQMLEQIGKDYEGLDVIDGATGGEGIEKIAIQYQETDWAFLRRMASRYHTSLMPVARFDSPKFYLGIEDSPAQKVLDHTRYTVRKQMLPFRYFQENDQAKLSENDFIFYEVETDEVLDLGAQMTFQGHSLYVVEAYTDMSQGQLRHQYVLASYQGLRQRSYYQEKLAGASLSGIVLDVRQDQVRIHLDCDDKQDVDKAHWFNYSTVYSGGGLTGWYVMPERGDPVSLYFPGSREEDGIAASAVRRADRNNTHNKFNNPQMKIWRTPHGKEIRLGPDELVVTGKDGSIFIKLDDREGIHIVSSKQVSISAGGNLSLSAGKTMSLSAGSELRMDCNGSHIQLSGSADMKGSEVKSN</sequence>
<protein>
    <recommendedName>
        <fullName evidence="3">Gp5/Type VI secretion system Vgr protein OB-fold domain-containing protein</fullName>
    </recommendedName>
</protein>
<dbReference type="AlphaFoldDB" id="A0A089HJZ7"/>
<keyword evidence="2" id="KW-1185">Reference proteome</keyword>
<gene>
    <name evidence="1" type="ORF">PDUR_04935</name>
</gene>
<evidence type="ECO:0000313" key="1">
    <source>
        <dbReference type="EMBL" id="AIQ11392.1"/>
    </source>
</evidence>
<evidence type="ECO:0008006" key="3">
    <source>
        <dbReference type="Google" id="ProtNLM"/>
    </source>
</evidence>
<dbReference type="Gene3D" id="3.55.50.10">
    <property type="entry name" value="Baseplate protein-like domains"/>
    <property type="match status" value="1"/>
</dbReference>
<dbReference type="STRING" id="44251.PDUR_04935"/>
<organism evidence="1 2">
    <name type="scientific">Paenibacillus durus</name>
    <name type="common">Paenibacillus azotofixans</name>
    <dbReference type="NCBI Taxonomy" id="44251"/>
    <lineage>
        <taxon>Bacteria</taxon>
        <taxon>Bacillati</taxon>
        <taxon>Bacillota</taxon>
        <taxon>Bacilli</taxon>
        <taxon>Bacillales</taxon>
        <taxon>Paenibacillaceae</taxon>
        <taxon>Paenibacillus</taxon>
    </lineage>
</organism>
<dbReference type="EMBL" id="CP009288">
    <property type="protein sequence ID" value="AIQ11392.1"/>
    <property type="molecule type" value="Genomic_DNA"/>
</dbReference>
<name>A0A089HJZ7_PAEDU</name>
<dbReference type="OrthoDB" id="95423at2"/>